<dbReference type="SUPFAM" id="SSF54897">
    <property type="entry name" value="Protease propeptides/inhibitors"/>
    <property type="match status" value="1"/>
</dbReference>
<dbReference type="Pfam" id="PF00082">
    <property type="entry name" value="Peptidase_S8"/>
    <property type="match status" value="1"/>
</dbReference>
<dbReference type="PROSITE" id="PS00136">
    <property type="entry name" value="SUBTILASE_ASP"/>
    <property type="match status" value="1"/>
</dbReference>
<dbReference type="EMBL" id="KB008010">
    <property type="protein sequence ID" value="ELR16035.1"/>
    <property type="molecule type" value="Genomic_DNA"/>
</dbReference>
<evidence type="ECO:0000259" key="7">
    <source>
        <dbReference type="Pfam" id="PF00082"/>
    </source>
</evidence>
<dbReference type="OMA" id="DNPPSWG"/>
<comment type="similarity">
    <text evidence="1 5 6">Belongs to the peptidase S8 family.</text>
</comment>
<dbReference type="RefSeq" id="XP_004338048.1">
    <property type="nucleotide sequence ID" value="XM_004338000.1"/>
</dbReference>
<feature type="active site" description="Charge relay system" evidence="5">
    <location>
        <position position="169"/>
    </location>
</feature>
<dbReference type="GO" id="GO:0005615">
    <property type="term" value="C:extracellular space"/>
    <property type="evidence" value="ECO:0007669"/>
    <property type="project" value="TreeGrafter"/>
</dbReference>
<dbReference type="PROSITE" id="PS51892">
    <property type="entry name" value="SUBTILASE"/>
    <property type="match status" value="1"/>
</dbReference>
<dbReference type="PANTHER" id="PTHR43806:SF11">
    <property type="entry name" value="CEREVISIN-RELATED"/>
    <property type="match status" value="1"/>
</dbReference>
<accession>L8GSQ9</accession>
<dbReference type="InterPro" id="IPR037045">
    <property type="entry name" value="S8pro/Inhibitor_I9_sf"/>
</dbReference>
<dbReference type="AlphaFoldDB" id="L8GSQ9"/>
<evidence type="ECO:0000313" key="8">
    <source>
        <dbReference type="EMBL" id="ELR16035.1"/>
    </source>
</evidence>
<dbReference type="GeneID" id="14916712"/>
<dbReference type="GO" id="GO:0004252">
    <property type="term" value="F:serine-type endopeptidase activity"/>
    <property type="evidence" value="ECO:0007669"/>
    <property type="project" value="UniProtKB-UniRule"/>
</dbReference>
<dbReference type="Gene3D" id="3.30.70.80">
    <property type="entry name" value="Peptidase S8 propeptide/proteinase inhibitor I9"/>
    <property type="match status" value="1"/>
</dbReference>
<dbReference type="PROSITE" id="PS00137">
    <property type="entry name" value="SUBTILASE_HIS"/>
    <property type="match status" value="1"/>
</dbReference>
<dbReference type="Proteomes" id="UP000011083">
    <property type="component" value="Unassembled WGS sequence"/>
</dbReference>
<dbReference type="OrthoDB" id="206201at2759"/>
<evidence type="ECO:0000313" key="9">
    <source>
        <dbReference type="Proteomes" id="UP000011083"/>
    </source>
</evidence>
<dbReference type="InterPro" id="IPR036852">
    <property type="entry name" value="Peptidase_S8/S53_dom_sf"/>
</dbReference>
<evidence type="ECO:0000256" key="1">
    <source>
        <dbReference type="ARBA" id="ARBA00011073"/>
    </source>
</evidence>
<dbReference type="InterPro" id="IPR015500">
    <property type="entry name" value="Peptidase_S8_subtilisin-rel"/>
</dbReference>
<dbReference type="InterPro" id="IPR023828">
    <property type="entry name" value="Peptidase_S8_Ser-AS"/>
</dbReference>
<evidence type="ECO:0000256" key="6">
    <source>
        <dbReference type="RuleBase" id="RU003355"/>
    </source>
</evidence>
<dbReference type="InterPro" id="IPR022398">
    <property type="entry name" value="Peptidase_S8_His-AS"/>
</dbReference>
<dbReference type="PRINTS" id="PR00723">
    <property type="entry name" value="SUBTILISIN"/>
</dbReference>
<dbReference type="PANTHER" id="PTHR43806">
    <property type="entry name" value="PEPTIDASE S8"/>
    <property type="match status" value="1"/>
</dbReference>
<dbReference type="PROSITE" id="PS00138">
    <property type="entry name" value="SUBTILASE_SER"/>
    <property type="match status" value="1"/>
</dbReference>
<dbReference type="InterPro" id="IPR000209">
    <property type="entry name" value="Peptidase_S8/S53_dom"/>
</dbReference>
<dbReference type="SUPFAM" id="SSF52743">
    <property type="entry name" value="Subtilisin-like"/>
    <property type="match status" value="1"/>
</dbReference>
<feature type="active site" description="Charge relay system" evidence="5">
    <location>
        <position position="201"/>
    </location>
</feature>
<feature type="domain" description="Peptidase S8/S53" evidence="7">
    <location>
        <begin position="167"/>
        <end position="396"/>
    </location>
</feature>
<gene>
    <name evidence="8" type="ORF">ACA1_223330</name>
</gene>
<keyword evidence="9" id="KW-1185">Reference proteome</keyword>
<name>L8GSQ9_ACACF</name>
<dbReference type="Gene3D" id="3.40.50.200">
    <property type="entry name" value="Peptidase S8/S53 domain"/>
    <property type="match status" value="1"/>
</dbReference>
<proteinExistence type="inferred from homology"/>
<dbReference type="InterPro" id="IPR023827">
    <property type="entry name" value="Peptidase_S8_Asp-AS"/>
</dbReference>
<dbReference type="InterPro" id="IPR034193">
    <property type="entry name" value="PCSK9_ProteinaseK-like"/>
</dbReference>
<dbReference type="CDD" id="cd04077">
    <property type="entry name" value="Peptidases_S8_PCSK9_ProteinaseK_like"/>
    <property type="match status" value="1"/>
</dbReference>
<dbReference type="VEuPathDB" id="AmoebaDB:ACA1_223330"/>
<feature type="active site" description="Charge relay system" evidence="5">
    <location>
        <position position="363"/>
    </location>
</feature>
<keyword evidence="4 5" id="KW-0720">Serine protease</keyword>
<evidence type="ECO:0000256" key="2">
    <source>
        <dbReference type="ARBA" id="ARBA00022670"/>
    </source>
</evidence>
<dbReference type="InterPro" id="IPR050131">
    <property type="entry name" value="Peptidase_S8_subtilisin-like"/>
</dbReference>
<sequence length="423" mass="44359">MKAWPRRLLVPNFSHSENMKAFVAVLGLLALCVYASAELAPLHKAVSGQAIADEYIVLMKPDMLHEEWEGYVSDMTRLFAADVDGEVLNTWIIGNSFKALHVKTSSYAVQFLRSHPAVELIEENQVRTLQACRSESGAIWRIETHAMSGVNGKYTWDQTASSVDAYIIDTGILTTHQEFAGRAIWGNNFAGDRKDTDCNGHGTHVAGTVGGTTVGVARGVTLIAVKVLGCDGSGTAAGVISGIQWTAENARKRGRKSVANMSLGGGYSSVENRAVAAVVDAGVPFAVAAGNEDQNACNVSPASEAKAITVGATYFTGGLGSGQDIRASFSNWGTCVDILAPGQAIKSAWIGSNSAYNTISGTSMASPHVCGVAALIFGAHPSYSADAVKSKILADSTSNAIDLKCTKSGCSSTPNKLLYTAPC</sequence>
<keyword evidence="2 5" id="KW-0645">Protease</keyword>
<keyword evidence="3 5" id="KW-0378">Hydrolase</keyword>
<dbReference type="KEGG" id="acan:ACA1_223330"/>
<evidence type="ECO:0000256" key="4">
    <source>
        <dbReference type="ARBA" id="ARBA00022825"/>
    </source>
</evidence>
<evidence type="ECO:0000256" key="5">
    <source>
        <dbReference type="PROSITE-ProRule" id="PRU01240"/>
    </source>
</evidence>
<organism evidence="8 9">
    <name type="scientific">Acanthamoeba castellanii (strain ATCC 30010 / Neff)</name>
    <dbReference type="NCBI Taxonomy" id="1257118"/>
    <lineage>
        <taxon>Eukaryota</taxon>
        <taxon>Amoebozoa</taxon>
        <taxon>Discosea</taxon>
        <taxon>Longamoebia</taxon>
        <taxon>Centramoebida</taxon>
        <taxon>Acanthamoebidae</taxon>
        <taxon>Acanthamoeba</taxon>
    </lineage>
</organism>
<protein>
    <submittedName>
        <fullName evidence="8">Peptidase S8 and S53 subtilisin kexin sedolisin, putative</fullName>
    </submittedName>
</protein>
<evidence type="ECO:0000256" key="3">
    <source>
        <dbReference type="ARBA" id="ARBA00022801"/>
    </source>
</evidence>
<dbReference type="GO" id="GO:0006508">
    <property type="term" value="P:proteolysis"/>
    <property type="evidence" value="ECO:0007669"/>
    <property type="project" value="UniProtKB-KW"/>
</dbReference>
<dbReference type="FunFam" id="3.40.50.200:FF:000014">
    <property type="entry name" value="Proteinase K"/>
    <property type="match status" value="1"/>
</dbReference>
<reference evidence="8 9" key="1">
    <citation type="journal article" date="2013" name="Genome Biol.">
        <title>Genome of Acanthamoeba castellanii highlights extensive lateral gene transfer and early evolution of tyrosine kinase signaling.</title>
        <authorList>
            <person name="Clarke M."/>
            <person name="Lohan A.J."/>
            <person name="Liu B."/>
            <person name="Lagkouvardos I."/>
            <person name="Roy S."/>
            <person name="Zafar N."/>
            <person name="Bertelli C."/>
            <person name="Schilde C."/>
            <person name="Kianianmomeni A."/>
            <person name="Burglin T.R."/>
            <person name="Frech C."/>
            <person name="Turcotte B."/>
            <person name="Kopec K.O."/>
            <person name="Synnott J.M."/>
            <person name="Choo C."/>
            <person name="Paponov I."/>
            <person name="Finkler A."/>
            <person name="Soon Heng Tan C."/>
            <person name="Hutchins A.P."/>
            <person name="Weinmeier T."/>
            <person name="Rattei T."/>
            <person name="Chu J.S."/>
            <person name="Gimenez G."/>
            <person name="Irimia M."/>
            <person name="Rigden D.J."/>
            <person name="Fitzpatrick D.A."/>
            <person name="Lorenzo-Morales J."/>
            <person name="Bateman A."/>
            <person name="Chiu C.H."/>
            <person name="Tang P."/>
            <person name="Hegemann P."/>
            <person name="Fromm H."/>
            <person name="Raoult D."/>
            <person name="Greub G."/>
            <person name="Miranda-Saavedra D."/>
            <person name="Chen N."/>
            <person name="Nash P."/>
            <person name="Ginger M.L."/>
            <person name="Horn M."/>
            <person name="Schaap P."/>
            <person name="Caler L."/>
            <person name="Loftus B."/>
        </authorList>
    </citation>
    <scope>NUCLEOTIDE SEQUENCE [LARGE SCALE GENOMIC DNA]</scope>
    <source>
        <strain evidence="8 9">Neff</strain>
    </source>
</reference>